<evidence type="ECO:0000313" key="1">
    <source>
        <dbReference type="EMBL" id="JAH23825.1"/>
    </source>
</evidence>
<dbReference type="EMBL" id="GBXM01084177">
    <property type="protein sequence ID" value="JAH24400.1"/>
    <property type="molecule type" value="Transcribed_RNA"/>
</dbReference>
<protein>
    <submittedName>
        <fullName evidence="1">Uncharacterized protein</fullName>
    </submittedName>
</protein>
<proteinExistence type="predicted"/>
<reference evidence="1" key="2">
    <citation type="journal article" date="2015" name="Fish Shellfish Immunol.">
        <title>Early steps in the European eel (Anguilla anguilla)-Vibrio vulnificus interaction in the gills: Role of the RtxA13 toxin.</title>
        <authorList>
            <person name="Callol A."/>
            <person name="Pajuelo D."/>
            <person name="Ebbesson L."/>
            <person name="Teles M."/>
            <person name="MacKenzie S."/>
            <person name="Amaro C."/>
        </authorList>
    </citation>
    <scope>NUCLEOTIDE SEQUENCE</scope>
</reference>
<reference evidence="1" key="1">
    <citation type="submission" date="2014-11" db="EMBL/GenBank/DDBJ databases">
        <authorList>
            <person name="Amaro Gonzalez C."/>
        </authorList>
    </citation>
    <scope>NUCLEOTIDE SEQUENCE</scope>
</reference>
<organism evidence="1">
    <name type="scientific">Anguilla anguilla</name>
    <name type="common">European freshwater eel</name>
    <name type="synonym">Muraena anguilla</name>
    <dbReference type="NCBI Taxonomy" id="7936"/>
    <lineage>
        <taxon>Eukaryota</taxon>
        <taxon>Metazoa</taxon>
        <taxon>Chordata</taxon>
        <taxon>Craniata</taxon>
        <taxon>Vertebrata</taxon>
        <taxon>Euteleostomi</taxon>
        <taxon>Actinopterygii</taxon>
        <taxon>Neopterygii</taxon>
        <taxon>Teleostei</taxon>
        <taxon>Anguilliformes</taxon>
        <taxon>Anguillidae</taxon>
        <taxon>Anguilla</taxon>
    </lineage>
</organism>
<dbReference type="EMBL" id="GBXM01084752">
    <property type="protein sequence ID" value="JAH23825.1"/>
    <property type="molecule type" value="Transcribed_RNA"/>
</dbReference>
<sequence>MLRICILIMCELIDHKSKIVYPPETHSRIFVF</sequence>
<name>A0A0E9R5V0_ANGAN</name>
<accession>A0A0E9R5V0</accession>
<dbReference type="AlphaFoldDB" id="A0A0E9R5V0"/>